<dbReference type="InterPro" id="IPR029063">
    <property type="entry name" value="SAM-dependent_MTases_sf"/>
</dbReference>
<dbReference type="EMBL" id="BAAAIH010000001">
    <property type="protein sequence ID" value="GAA1246565.1"/>
    <property type="molecule type" value="Genomic_DNA"/>
</dbReference>
<dbReference type="Pfam" id="PF02353">
    <property type="entry name" value="CMAS"/>
    <property type="match status" value="1"/>
</dbReference>
<name>A0ABN1WD61_9ACTN</name>
<evidence type="ECO:0000313" key="1">
    <source>
        <dbReference type="EMBL" id="GAA1246565.1"/>
    </source>
</evidence>
<dbReference type="Gene3D" id="3.40.50.150">
    <property type="entry name" value="Vaccinia Virus protein VP39"/>
    <property type="match status" value="1"/>
</dbReference>
<evidence type="ECO:0008006" key="3">
    <source>
        <dbReference type="Google" id="ProtNLM"/>
    </source>
</evidence>
<protein>
    <recommendedName>
        <fullName evidence="3">Methyltransferase domain-containing protein</fullName>
    </recommendedName>
</protein>
<comment type="caution">
    <text evidence="1">The sequence shown here is derived from an EMBL/GenBank/DDBJ whole genome shotgun (WGS) entry which is preliminary data.</text>
</comment>
<evidence type="ECO:0000313" key="2">
    <source>
        <dbReference type="Proteomes" id="UP001500282"/>
    </source>
</evidence>
<reference evidence="1 2" key="1">
    <citation type="journal article" date="2019" name="Int. J. Syst. Evol. Microbiol.">
        <title>The Global Catalogue of Microorganisms (GCM) 10K type strain sequencing project: providing services to taxonomists for standard genome sequencing and annotation.</title>
        <authorList>
            <consortium name="The Broad Institute Genomics Platform"/>
            <consortium name="The Broad Institute Genome Sequencing Center for Infectious Disease"/>
            <person name="Wu L."/>
            <person name="Ma J."/>
        </authorList>
    </citation>
    <scope>NUCLEOTIDE SEQUENCE [LARGE SCALE GENOMIC DNA]</scope>
    <source>
        <strain evidence="1 2">JCM 11448</strain>
    </source>
</reference>
<accession>A0ABN1WD61</accession>
<dbReference type="CDD" id="cd02440">
    <property type="entry name" value="AdoMet_MTases"/>
    <property type="match status" value="1"/>
</dbReference>
<keyword evidence="2" id="KW-1185">Reference proteome</keyword>
<dbReference type="SUPFAM" id="SSF53335">
    <property type="entry name" value="S-adenosyl-L-methionine-dependent methyltransferases"/>
    <property type="match status" value="1"/>
</dbReference>
<dbReference type="Proteomes" id="UP001500282">
    <property type="component" value="Unassembled WGS sequence"/>
</dbReference>
<proteinExistence type="predicted"/>
<organism evidence="1 2">
    <name type="scientific">Streptomyces javensis</name>
    <dbReference type="NCBI Taxonomy" id="114698"/>
    <lineage>
        <taxon>Bacteria</taxon>
        <taxon>Bacillati</taxon>
        <taxon>Actinomycetota</taxon>
        <taxon>Actinomycetes</taxon>
        <taxon>Kitasatosporales</taxon>
        <taxon>Streptomycetaceae</taxon>
        <taxon>Streptomyces</taxon>
        <taxon>Streptomyces violaceusniger group</taxon>
    </lineage>
</organism>
<sequence length="93" mass="9430">MRAGLVTSATVGRADAARDRPTGILTDQLVAGPGDRVLDVGCGQGRPGVRMATRTGAELTGISISARDVEVSDARAEREGCADECASSGCSSH</sequence>
<gene>
    <name evidence="1" type="ORF">GCM10009579_00090</name>
</gene>